<dbReference type="EMBL" id="AVCK01000008">
    <property type="protein sequence ID" value="KFN47675.1"/>
    <property type="molecule type" value="Genomic_DNA"/>
</dbReference>
<dbReference type="InterPro" id="IPR017441">
    <property type="entry name" value="Protein_kinase_ATP_BS"/>
</dbReference>
<keyword evidence="9" id="KW-0472">Membrane</keyword>
<dbReference type="SUPFAM" id="SSF56112">
    <property type="entry name" value="Protein kinase-like (PK-like)"/>
    <property type="match status" value="1"/>
</dbReference>
<dbReference type="PATRIC" id="fig|1384056.3.peg.449"/>
<proteinExistence type="predicted"/>
<feature type="region of interest" description="Disordered" evidence="8">
    <location>
        <begin position="174"/>
        <end position="193"/>
    </location>
</feature>
<sequence length="507" mass="53416">MNATVLLTSVDINIPGYRILRPIGEGGMASVFLALQESLEREVALKVMSPVLAANAEFAGRFVVEGKITAKLQHPNLVTVYDIGSHNGVYYLAAEYIPGGTLKERIAAGDLSVAHVLDIATDIAQGLDFAHEKGFVHRDVKPGNVLFRKDGRVVLADFGIAKAMDGSNSSTVAGSSIGTPDYMSPEQARGEPVDGRSDLYSLGTVLYEMLVGAPPYQAADPFTVALMHVTHPVPTLPAPHQWLQPLLDGLMAKDAGQRFNTGAAFIEALHRLVSNAPEAAAIQETRARKPGGGQRIASGAATQQRTRVSVARAGARPAWMLPVAGLAGLFAVAVLAWWWLSPSTPEPAATGTEVAGESTARPPAETPGGTELPADFQMPRPVDAGDAAEVSRLLNAADQLFEYGTRTEPGRKLTLPDDDSALGYYRQALRLDPGNARAKAGIAGIVAFYRSFAHKACAAARWAQCGVIVRAGLAVDPADAYLLELQDAVTRGEAGEEPGLPPAPPAG</sequence>
<evidence type="ECO:0000256" key="7">
    <source>
        <dbReference type="PROSITE-ProRule" id="PRU10141"/>
    </source>
</evidence>
<dbReference type="eggNOG" id="COG0515">
    <property type="taxonomic scope" value="Bacteria"/>
</dbReference>
<dbReference type="RefSeq" id="WP_052575054.1">
    <property type="nucleotide sequence ID" value="NZ_AVCK01000008.1"/>
</dbReference>
<dbReference type="Proteomes" id="UP000029393">
    <property type="component" value="Unassembled WGS sequence"/>
</dbReference>
<dbReference type="PANTHER" id="PTHR43289">
    <property type="entry name" value="MITOGEN-ACTIVATED PROTEIN KINASE KINASE KINASE 20-RELATED"/>
    <property type="match status" value="1"/>
</dbReference>
<feature type="transmembrane region" description="Helical" evidence="9">
    <location>
        <begin position="319"/>
        <end position="340"/>
    </location>
</feature>
<dbReference type="Gene3D" id="1.10.510.10">
    <property type="entry name" value="Transferase(Phosphotransferase) domain 1"/>
    <property type="match status" value="1"/>
</dbReference>
<keyword evidence="3" id="KW-0808">Transferase</keyword>
<evidence type="ECO:0000256" key="9">
    <source>
        <dbReference type="SAM" id="Phobius"/>
    </source>
</evidence>
<evidence type="ECO:0000256" key="8">
    <source>
        <dbReference type="SAM" id="MobiDB-lite"/>
    </source>
</evidence>
<feature type="binding site" evidence="7">
    <location>
        <position position="46"/>
    </location>
    <ligand>
        <name>ATP</name>
        <dbReference type="ChEBI" id="CHEBI:30616"/>
    </ligand>
</feature>
<evidence type="ECO:0000256" key="3">
    <source>
        <dbReference type="ARBA" id="ARBA00022679"/>
    </source>
</evidence>
<dbReference type="AlphaFoldDB" id="A0A091BTK7"/>
<dbReference type="InterPro" id="IPR000719">
    <property type="entry name" value="Prot_kinase_dom"/>
</dbReference>
<dbReference type="OrthoDB" id="9801841at2"/>
<dbReference type="PROSITE" id="PS50011">
    <property type="entry name" value="PROTEIN_KINASE_DOM"/>
    <property type="match status" value="1"/>
</dbReference>
<dbReference type="CDD" id="cd14014">
    <property type="entry name" value="STKc_PknB_like"/>
    <property type="match status" value="1"/>
</dbReference>
<evidence type="ECO:0000256" key="1">
    <source>
        <dbReference type="ARBA" id="ARBA00012513"/>
    </source>
</evidence>
<dbReference type="FunFam" id="1.10.510.10:FF:000021">
    <property type="entry name" value="Serine/threonine protein kinase"/>
    <property type="match status" value="1"/>
</dbReference>
<protein>
    <recommendedName>
        <fullName evidence="1">non-specific serine/threonine protein kinase</fullName>
        <ecNumber evidence="1">2.7.11.1</ecNumber>
    </recommendedName>
</protein>
<dbReference type="PROSITE" id="PS00108">
    <property type="entry name" value="PROTEIN_KINASE_ST"/>
    <property type="match status" value="1"/>
</dbReference>
<evidence type="ECO:0000256" key="5">
    <source>
        <dbReference type="ARBA" id="ARBA00022777"/>
    </source>
</evidence>
<dbReference type="GO" id="GO:0005524">
    <property type="term" value="F:ATP binding"/>
    <property type="evidence" value="ECO:0007669"/>
    <property type="project" value="UniProtKB-UniRule"/>
</dbReference>
<name>A0A091BTK7_9GAMM</name>
<keyword evidence="12" id="KW-1185">Reference proteome</keyword>
<evidence type="ECO:0000313" key="12">
    <source>
        <dbReference type="Proteomes" id="UP000029393"/>
    </source>
</evidence>
<keyword evidence="9" id="KW-1133">Transmembrane helix</keyword>
<keyword evidence="2" id="KW-0723">Serine/threonine-protein kinase</keyword>
<keyword evidence="6 7" id="KW-0067">ATP-binding</keyword>
<dbReference type="PANTHER" id="PTHR43289:SF6">
    <property type="entry name" value="SERINE_THREONINE-PROTEIN KINASE NEKL-3"/>
    <property type="match status" value="1"/>
</dbReference>
<dbReference type="EC" id="2.7.11.1" evidence="1"/>
<dbReference type="PROSITE" id="PS00107">
    <property type="entry name" value="PROTEIN_KINASE_ATP"/>
    <property type="match status" value="1"/>
</dbReference>
<gene>
    <name evidence="11" type="ORF">N787_07940</name>
</gene>
<organism evidence="11 12">
    <name type="scientific">Arenimonas metalli CF5-1</name>
    <dbReference type="NCBI Taxonomy" id="1384056"/>
    <lineage>
        <taxon>Bacteria</taxon>
        <taxon>Pseudomonadati</taxon>
        <taxon>Pseudomonadota</taxon>
        <taxon>Gammaproteobacteria</taxon>
        <taxon>Lysobacterales</taxon>
        <taxon>Lysobacteraceae</taxon>
        <taxon>Arenimonas</taxon>
    </lineage>
</organism>
<evidence type="ECO:0000256" key="4">
    <source>
        <dbReference type="ARBA" id="ARBA00022741"/>
    </source>
</evidence>
<dbReference type="STRING" id="1384056.N787_07940"/>
<dbReference type="SMART" id="SM00220">
    <property type="entry name" value="S_TKc"/>
    <property type="match status" value="1"/>
</dbReference>
<dbReference type="Gene3D" id="3.30.200.20">
    <property type="entry name" value="Phosphorylase Kinase, domain 1"/>
    <property type="match status" value="1"/>
</dbReference>
<evidence type="ECO:0000313" key="11">
    <source>
        <dbReference type="EMBL" id="KFN47675.1"/>
    </source>
</evidence>
<dbReference type="InterPro" id="IPR011009">
    <property type="entry name" value="Kinase-like_dom_sf"/>
</dbReference>
<keyword evidence="5" id="KW-0418">Kinase</keyword>
<evidence type="ECO:0000256" key="6">
    <source>
        <dbReference type="ARBA" id="ARBA00022840"/>
    </source>
</evidence>
<feature type="region of interest" description="Disordered" evidence="8">
    <location>
        <begin position="346"/>
        <end position="376"/>
    </location>
</feature>
<dbReference type="GO" id="GO:0004674">
    <property type="term" value="F:protein serine/threonine kinase activity"/>
    <property type="evidence" value="ECO:0007669"/>
    <property type="project" value="UniProtKB-KW"/>
</dbReference>
<feature type="domain" description="Protein kinase" evidence="10">
    <location>
        <begin position="17"/>
        <end position="273"/>
    </location>
</feature>
<dbReference type="Pfam" id="PF00069">
    <property type="entry name" value="Pkinase"/>
    <property type="match status" value="1"/>
</dbReference>
<reference evidence="11 12" key="1">
    <citation type="submission" date="2013-09" db="EMBL/GenBank/DDBJ databases">
        <title>Genome sequencing of Arenimonas metalli.</title>
        <authorList>
            <person name="Chen F."/>
            <person name="Wang G."/>
        </authorList>
    </citation>
    <scope>NUCLEOTIDE SEQUENCE [LARGE SCALE GENOMIC DNA]</scope>
    <source>
        <strain evidence="11 12">CF5-1</strain>
    </source>
</reference>
<evidence type="ECO:0000259" key="10">
    <source>
        <dbReference type="PROSITE" id="PS50011"/>
    </source>
</evidence>
<comment type="caution">
    <text evidence="11">The sequence shown here is derived from an EMBL/GenBank/DDBJ whole genome shotgun (WGS) entry which is preliminary data.</text>
</comment>
<accession>A0A091BTK7</accession>
<keyword evidence="4 7" id="KW-0547">Nucleotide-binding</keyword>
<dbReference type="InterPro" id="IPR008271">
    <property type="entry name" value="Ser/Thr_kinase_AS"/>
</dbReference>
<keyword evidence="9" id="KW-0812">Transmembrane</keyword>
<evidence type="ECO:0000256" key="2">
    <source>
        <dbReference type="ARBA" id="ARBA00022527"/>
    </source>
</evidence>